<keyword evidence="1" id="KW-0812">Transmembrane</keyword>
<reference evidence="3" key="1">
    <citation type="journal article" date="2019" name="Int. J. Syst. Evol. Microbiol.">
        <title>The Global Catalogue of Microorganisms (GCM) 10K type strain sequencing project: providing services to taxonomists for standard genome sequencing and annotation.</title>
        <authorList>
            <consortium name="The Broad Institute Genomics Platform"/>
            <consortium name="The Broad Institute Genome Sequencing Center for Infectious Disease"/>
            <person name="Wu L."/>
            <person name="Ma J."/>
        </authorList>
    </citation>
    <scope>NUCLEOTIDE SEQUENCE [LARGE SCALE GENOMIC DNA]</scope>
    <source>
        <strain evidence="3">JCM 12774</strain>
    </source>
</reference>
<gene>
    <name evidence="2" type="ORF">GCM10008933_21590</name>
</gene>
<keyword evidence="3" id="KW-1185">Reference proteome</keyword>
<dbReference type="Proteomes" id="UP001500340">
    <property type="component" value="Unassembled WGS sequence"/>
</dbReference>
<evidence type="ECO:0000313" key="3">
    <source>
        <dbReference type="Proteomes" id="UP001500340"/>
    </source>
</evidence>
<name>A0ABP3I4U5_9BACL</name>
<feature type="transmembrane region" description="Helical" evidence="1">
    <location>
        <begin position="9"/>
        <end position="27"/>
    </location>
</feature>
<evidence type="ECO:0000256" key="1">
    <source>
        <dbReference type="SAM" id="Phobius"/>
    </source>
</evidence>
<protein>
    <submittedName>
        <fullName evidence="2">Uncharacterized protein</fullName>
    </submittedName>
</protein>
<keyword evidence="1" id="KW-1133">Transmembrane helix</keyword>
<dbReference type="EMBL" id="BAAACX010000009">
    <property type="protein sequence ID" value="GAA0390361.1"/>
    <property type="molecule type" value="Genomic_DNA"/>
</dbReference>
<sequence length="82" mass="9290">MIHHFKKDIIVRIISLLLATVGAYFILNSANMGDDKVFEFIKNVGGSVDSEDIKVHLESYIISYRLFGGILFSIGLFRLLQK</sequence>
<organism evidence="2 3">
    <name type="scientific">Paenibacillus motobuensis</name>
    <dbReference type="NCBI Taxonomy" id="295324"/>
    <lineage>
        <taxon>Bacteria</taxon>
        <taxon>Bacillati</taxon>
        <taxon>Bacillota</taxon>
        <taxon>Bacilli</taxon>
        <taxon>Bacillales</taxon>
        <taxon>Paenibacillaceae</taxon>
        <taxon>Paenibacillus</taxon>
    </lineage>
</organism>
<feature type="transmembrane region" description="Helical" evidence="1">
    <location>
        <begin position="61"/>
        <end position="80"/>
    </location>
</feature>
<keyword evidence="1" id="KW-0472">Membrane</keyword>
<dbReference type="RefSeq" id="WP_343860859.1">
    <property type="nucleotide sequence ID" value="NZ_BAAACX010000009.1"/>
</dbReference>
<comment type="caution">
    <text evidence="2">The sequence shown here is derived from an EMBL/GenBank/DDBJ whole genome shotgun (WGS) entry which is preliminary data.</text>
</comment>
<evidence type="ECO:0000313" key="2">
    <source>
        <dbReference type="EMBL" id="GAA0390361.1"/>
    </source>
</evidence>
<accession>A0ABP3I4U5</accession>
<proteinExistence type="predicted"/>